<organism evidence="2 3">
    <name type="scientific">Mollisia scopiformis</name>
    <name type="common">Conifer needle endophyte fungus</name>
    <name type="synonym">Phialocephala scopiformis</name>
    <dbReference type="NCBI Taxonomy" id="149040"/>
    <lineage>
        <taxon>Eukaryota</taxon>
        <taxon>Fungi</taxon>
        <taxon>Dikarya</taxon>
        <taxon>Ascomycota</taxon>
        <taxon>Pezizomycotina</taxon>
        <taxon>Leotiomycetes</taxon>
        <taxon>Helotiales</taxon>
        <taxon>Mollisiaceae</taxon>
        <taxon>Mollisia</taxon>
    </lineage>
</organism>
<evidence type="ECO:0000313" key="3">
    <source>
        <dbReference type="Proteomes" id="UP000070700"/>
    </source>
</evidence>
<evidence type="ECO:0000256" key="1">
    <source>
        <dbReference type="SAM" id="MobiDB-lite"/>
    </source>
</evidence>
<evidence type="ECO:0000313" key="2">
    <source>
        <dbReference type="EMBL" id="KUJ17588.1"/>
    </source>
</evidence>
<dbReference type="KEGG" id="psco:LY89DRAFT_553332"/>
<dbReference type="AlphaFoldDB" id="A0A194XBQ5"/>
<dbReference type="OrthoDB" id="3941134at2759"/>
<feature type="region of interest" description="Disordered" evidence="1">
    <location>
        <begin position="1"/>
        <end position="37"/>
    </location>
</feature>
<dbReference type="EMBL" id="KQ947414">
    <property type="protein sequence ID" value="KUJ17588.1"/>
    <property type="molecule type" value="Genomic_DNA"/>
</dbReference>
<dbReference type="STRING" id="149040.A0A194XBQ5"/>
<feature type="compositionally biased region" description="Basic and acidic residues" evidence="1">
    <location>
        <begin position="19"/>
        <end position="31"/>
    </location>
</feature>
<dbReference type="Proteomes" id="UP000070700">
    <property type="component" value="Unassembled WGS sequence"/>
</dbReference>
<feature type="compositionally biased region" description="Polar residues" evidence="1">
    <location>
        <begin position="174"/>
        <end position="185"/>
    </location>
</feature>
<dbReference type="RefSeq" id="XP_018071943.1">
    <property type="nucleotide sequence ID" value="XM_018208333.1"/>
</dbReference>
<feature type="compositionally biased region" description="Basic and acidic residues" evidence="1">
    <location>
        <begin position="344"/>
        <end position="360"/>
    </location>
</feature>
<sequence length="482" mass="53204">MDDPWGSPWADEVQLPKSIKLEDKGDEEGVKNRPATPARVATLVLQEKTNSPWGDAEDDGFGEWASLPADNGRGLGLDGQTDDWEDDTPAAATTTNPAPNALSLDWNESQENEVDQTVKLAPSPFLKARDLARLPSPDPWATSFTTDNETAHSAQEEAEEADQHDFKDKEEESQNNISATNSNPEPLSDELLPDGKDTAPQEASVIHGKIDMEPEAGDRITSSEVIDVAPTAENLDGDHLSSRPSSSPSEHSLHDGMSQESPRTSFDEEPKRPQMPRKTSSKVQELVEHFDGLAKQEIPDTAASSTSSGQETIKAADEPGVEDEDDDDFGDFEEGQSDDEQDTADQRPRTPEIQDQKFYPDLEADGPFEEVFVPDTVPHDSFSTIEERKTWYRVSRYGTMRKYNTGDDNYVRINWPQSQIRKDTLEIVARWMEEDRISGRVVLGGASKGSSIFGWNDKKAAPVPLAHAFAAKEGKRKVEAVV</sequence>
<reference evidence="2 3" key="1">
    <citation type="submission" date="2015-10" db="EMBL/GenBank/DDBJ databases">
        <title>Full genome of DAOMC 229536 Phialocephala scopiformis, a fungal endophyte of spruce producing the potent anti-insectan compound rugulosin.</title>
        <authorList>
            <consortium name="DOE Joint Genome Institute"/>
            <person name="Walker A.K."/>
            <person name="Frasz S.L."/>
            <person name="Seifert K.A."/>
            <person name="Miller J.D."/>
            <person name="Mondo S.J."/>
            <person name="Labutti K."/>
            <person name="Lipzen A."/>
            <person name="Dockter R."/>
            <person name="Kennedy M."/>
            <person name="Grigoriev I.V."/>
            <person name="Spatafora J.W."/>
        </authorList>
    </citation>
    <scope>NUCLEOTIDE SEQUENCE [LARGE SCALE GENOMIC DNA]</scope>
    <source>
        <strain evidence="2 3">CBS 120377</strain>
    </source>
</reference>
<gene>
    <name evidence="2" type="ORF">LY89DRAFT_553332</name>
</gene>
<feature type="compositionally biased region" description="Basic and acidic residues" evidence="1">
    <location>
        <begin position="161"/>
        <end position="172"/>
    </location>
</feature>
<feature type="compositionally biased region" description="Acidic residues" evidence="1">
    <location>
        <begin position="319"/>
        <end position="343"/>
    </location>
</feature>
<dbReference type="InParanoid" id="A0A194XBQ5"/>
<feature type="region of interest" description="Disordered" evidence="1">
    <location>
        <begin position="49"/>
        <end position="360"/>
    </location>
</feature>
<name>A0A194XBQ5_MOLSC</name>
<feature type="compositionally biased region" description="Basic and acidic residues" evidence="1">
    <location>
        <begin position="208"/>
        <end position="218"/>
    </location>
</feature>
<proteinExistence type="predicted"/>
<feature type="compositionally biased region" description="Polar residues" evidence="1">
    <location>
        <begin position="302"/>
        <end position="311"/>
    </location>
</feature>
<feature type="non-terminal residue" evidence="2">
    <location>
        <position position="482"/>
    </location>
</feature>
<accession>A0A194XBQ5</accession>
<feature type="compositionally biased region" description="Low complexity" evidence="1">
    <location>
        <begin position="89"/>
        <end position="101"/>
    </location>
</feature>
<protein>
    <submittedName>
        <fullName evidence="2">Uncharacterized protein</fullName>
    </submittedName>
</protein>
<keyword evidence="3" id="KW-1185">Reference proteome</keyword>
<dbReference type="GeneID" id="28818059"/>
<feature type="compositionally biased region" description="Basic and acidic residues" evidence="1">
    <location>
        <begin position="285"/>
        <end position="298"/>
    </location>
</feature>